<dbReference type="Pfam" id="PF03649">
    <property type="entry name" value="UPF0014"/>
    <property type="match status" value="1"/>
</dbReference>
<name>A0A832VXG7_9EURY</name>
<evidence type="ECO:0000256" key="2">
    <source>
        <dbReference type="ARBA" id="ARBA00005268"/>
    </source>
</evidence>
<feature type="transmembrane region" description="Helical" evidence="6">
    <location>
        <begin position="120"/>
        <end position="144"/>
    </location>
</feature>
<sequence length="253" mass="27376">MYAEPLIKLACASVLVILVILLSYFRRIEIGRDLSSAALRGFAQLMLLSVVLTYVFTSVMWHTLAIVIFIAMALLAGYTSARRVDMPKAALITTPSIAIGASISLAIMVALNVIPLKPEFVIPIAGMAFGNAMNICSLTLTRLLSEIRNNKSRIEVMLALGATAQEAVEQYERASIKSALIPTLDNMRTLGIIFIPGAMTGMLMAGVEPITAAVYQLSIFFMIISSGAITAVYASYLVRGRLFTPAHQLTEEI</sequence>
<dbReference type="PANTHER" id="PTHR30028:SF0">
    <property type="entry name" value="PROTEIN ALUMINUM SENSITIVE 3"/>
    <property type="match status" value="1"/>
</dbReference>
<dbReference type="AlphaFoldDB" id="A0A832VXG7"/>
<keyword evidence="5 6" id="KW-0472">Membrane</keyword>
<feature type="transmembrane region" description="Helical" evidence="6">
    <location>
        <begin position="61"/>
        <end position="78"/>
    </location>
</feature>
<proteinExistence type="inferred from homology"/>
<feature type="transmembrane region" description="Helical" evidence="6">
    <location>
        <begin position="187"/>
        <end position="207"/>
    </location>
</feature>
<evidence type="ECO:0000256" key="6">
    <source>
        <dbReference type="SAM" id="Phobius"/>
    </source>
</evidence>
<reference evidence="7" key="1">
    <citation type="journal article" date="2020" name="bioRxiv">
        <title>A rank-normalized archaeal taxonomy based on genome phylogeny resolves widespread incomplete and uneven classifications.</title>
        <authorList>
            <person name="Rinke C."/>
            <person name="Chuvochina M."/>
            <person name="Mussig A.J."/>
            <person name="Chaumeil P.-A."/>
            <person name="Waite D.W."/>
            <person name="Whitman W.B."/>
            <person name="Parks D.H."/>
            <person name="Hugenholtz P."/>
        </authorList>
    </citation>
    <scope>NUCLEOTIDE SEQUENCE</scope>
    <source>
        <strain evidence="7">UBA12518</strain>
    </source>
</reference>
<evidence type="ECO:0000256" key="4">
    <source>
        <dbReference type="ARBA" id="ARBA00022989"/>
    </source>
</evidence>
<organism evidence="7 8">
    <name type="scientific">Methermicoccus shengliensis</name>
    <dbReference type="NCBI Taxonomy" id="660064"/>
    <lineage>
        <taxon>Archaea</taxon>
        <taxon>Methanobacteriati</taxon>
        <taxon>Methanobacteriota</taxon>
        <taxon>Stenosarchaea group</taxon>
        <taxon>Methanomicrobia</taxon>
        <taxon>Methanosarcinales</taxon>
        <taxon>Methermicoccaceae</taxon>
        <taxon>Methermicoccus</taxon>
    </lineage>
</organism>
<dbReference type="EMBL" id="DUIH01000012">
    <property type="protein sequence ID" value="HIH69738.1"/>
    <property type="molecule type" value="Genomic_DNA"/>
</dbReference>
<evidence type="ECO:0000313" key="8">
    <source>
        <dbReference type="Proteomes" id="UP000600363"/>
    </source>
</evidence>
<comment type="caution">
    <text evidence="7">The sequence shown here is derived from an EMBL/GenBank/DDBJ whole genome shotgun (WGS) entry which is preliminary data.</text>
</comment>
<comment type="subcellular location">
    <subcellularLocation>
        <location evidence="1">Membrane</location>
        <topology evidence="1">Multi-pass membrane protein</topology>
    </subcellularLocation>
</comment>
<evidence type="ECO:0000256" key="1">
    <source>
        <dbReference type="ARBA" id="ARBA00004141"/>
    </source>
</evidence>
<evidence type="ECO:0000313" key="7">
    <source>
        <dbReference type="EMBL" id="HIH69738.1"/>
    </source>
</evidence>
<feature type="transmembrane region" description="Helical" evidence="6">
    <location>
        <begin position="6"/>
        <end position="25"/>
    </location>
</feature>
<dbReference type="GO" id="GO:0005886">
    <property type="term" value="C:plasma membrane"/>
    <property type="evidence" value="ECO:0007669"/>
    <property type="project" value="TreeGrafter"/>
</dbReference>
<gene>
    <name evidence="7" type="primary">fetB</name>
    <name evidence="7" type="ORF">HA299_03835</name>
</gene>
<feature type="transmembrane region" description="Helical" evidence="6">
    <location>
        <begin position="37"/>
        <end position="55"/>
    </location>
</feature>
<evidence type="ECO:0000256" key="3">
    <source>
        <dbReference type="ARBA" id="ARBA00022692"/>
    </source>
</evidence>
<keyword evidence="4 6" id="KW-1133">Transmembrane helix</keyword>
<protein>
    <submittedName>
        <fullName evidence="7">Iron export ABC transporter permease subunit FetB</fullName>
    </submittedName>
</protein>
<comment type="similarity">
    <text evidence="2">Belongs to the UPF0014 family.</text>
</comment>
<dbReference type="InterPro" id="IPR005226">
    <property type="entry name" value="UPF0014_fam"/>
</dbReference>
<keyword evidence="3 6" id="KW-0812">Transmembrane</keyword>
<feature type="transmembrane region" description="Helical" evidence="6">
    <location>
        <begin position="213"/>
        <end position="238"/>
    </location>
</feature>
<dbReference type="Proteomes" id="UP000600363">
    <property type="component" value="Unassembled WGS sequence"/>
</dbReference>
<accession>A0A832VXG7</accession>
<dbReference type="PANTHER" id="PTHR30028">
    <property type="entry name" value="UPF0014 INNER MEMBRANE PROTEIN YBBM-RELATED"/>
    <property type="match status" value="1"/>
</dbReference>
<feature type="transmembrane region" description="Helical" evidence="6">
    <location>
        <begin position="90"/>
        <end position="114"/>
    </location>
</feature>
<evidence type="ECO:0000256" key="5">
    <source>
        <dbReference type="ARBA" id="ARBA00023136"/>
    </source>
</evidence>
<dbReference type="RefSeq" id="WP_042685697.1">
    <property type="nucleotide sequence ID" value="NZ_DUIH01000012.1"/>
</dbReference>